<dbReference type="GO" id="GO:0008757">
    <property type="term" value="F:S-adenosylmethionine-dependent methyltransferase activity"/>
    <property type="evidence" value="ECO:0007669"/>
    <property type="project" value="InterPro"/>
</dbReference>
<dbReference type="InterPro" id="IPR012223">
    <property type="entry name" value="TEII"/>
</dbReference>
<reference evidence="6 7" key="1">
    <citation type="submission" date="2020-08" db="EMBL/GenBank/DDBJ databases">
        <title>Genomic Encyclopedia of Type Strains, Phase IV (KMG-IV): sequencing the most valuable type-strain genomes for metagenomic binning, comparative biology and taxonomic classification.</title>
        <authorList>
            <person name="Goeker M."/>
        </authorList>
    </citation>
    <scope>NUCLEOTIDE SEQUENCE [LARGE SCALE GENOMIC DNA]</scope>
    <source>
        <strain evidence="6 7">DSM 29514</strain>
    </source>
</reference>
<feature type="domain" description="Polyketide synthase-like methyltransferase" evidence="5">
    <location>
        <begin position="41"/>
        <end position="283"/>
    </location>
</feature>
<dbReference type="InterPro" id="IPR013216">
    <property type="entry name" value="Methyltransf_11"/>
</dbReference>
<dbReference type="InterPro" id="IPR020802">
    <property type="entry name" value="TesA-like"/>
</dbReference>
<dbReference type="Pfam" id="PF00975">
    <property type="entry name" value="Thioesterase"/>
    <property type="match status" value="1"/>
</dbReference>
<evidence type="ECO:0000313" key="7">
    <source>
        <dbReference type="Proteomes" id="UP000519897"/>
    </source>
</evidence>
<protein>
    <submittedName>
        <fullName evidence="6">Surfactin synthase thioesterase subunit/SAM-dependent methyltransferase</fullName>
    </submittedName>
</protein>
<keyword evidence="6" id="KW-0489">Methyltransferase</keyword>
<keyword evidence="2 6" id="KW-0808">Transferase</keyword>
<keyword evidence="7" id="KW-1185">Reference proteome</keyword>
<evidence type="ECO:0000259" key="5">
    <source>
        <dbReference type="SMART" id="SM00828"/>
    </source>
</evidence>
<keyword evidence="3" id="KW-0378">Hydrolase</keyword>
<dbReference type="EMBL" id="JACIEC010000005">
    <property type="protein sequence ID" value="MBB4145149.1"/>
    <property type="molecule type" value="Genomic_DNA"/>
</dbReference>
<dbReference type="CDD" id="cd02440">
    <property type="entry name" value="AdoMet_MTases"/>
    <property type="match status" value="1"/>
</dbReference>
<dbReference type="SUPFAM" id="SSF53335">
    <property type="entry name" value="S-adenosyl-L-methionine-dependent methyltransferases"/>
    <property type="match status" value="1"/>
</dbReference>
<evidence type="ECO:0000259" key="4">
    <source>
        <dbReference type="SMART" id="SM00824"/>
    </source>
</evidence>
<dbReference type="AlphaFoldDB" id="A0A7W6LIT5"/>
<dbReference type="GO" id="GO:0008610">
    <property type="term" value="P:lipid biosynthetic process"/>
    <property type="evidence" value="ECO:0007669"/>
    <property type="project" value="TreeGrafter"/>
</dbReference>
<gene>
    <name evidence="6" type="ORF">GGQ72_003711</name>
</gene>
<evidence type="ECO:0000256" key="1">
    <source>
        <dbReference type="ARBA" id="ARBA00007169"/>
    </source>
</evidence>
<dbReference type="GO" id="GO:0016787">
    <property type="term" value="F:hydrolase activity"/>
    <property type="evidence" value="ECO:0007669"/>
    <property type="project" value="UniProtKB-KW"/>
</dbReference>
<evidence type="ECO:0000256" key="3">
    <source>
        <dbReference type="ARBA" id="ARBA00022801"/>
    </source>
</evidence>
<dbReference type="PANTHER" id="PTHR11487:SF0">
    <property type="entry name" value="S-ACYL FATTY ACID SYNTHASE THIOESTERASE, MEDIUM CHAIN"/>
    <property type="match status" value="1"/>
</dbReference>
<sequence length="543" mass="59735">MNASIERNRSAYLTLADAFSRVGIDRQAAFLNWGYAPVEGLPDEVPGPEPAAGSNAPFERLVSELIGPSLLDGLRFADIGCGRGGALAFISRRHRPLSLTGIDLSADNIAAARELLDGRRVRLQVGDACDLPFPDNSQDVIFNLESSGAYPDMAAFLGHVHRALAPDGIFLHGDLWPRHMVANFRQTMEDMGFTCESFRDVTAQVCRARELMPSSLLDRLATQPDMKELRDYFAAPGSAMWNCLDRGEIVYLLTRWQKTGERAHVMDRARLNTRSHDIEVLIAEGRDLAEKRSKWFPFGAPRRTAKVNILAFPHAVAGASAFKGWRHVFAPDWQFSPVQLPGRESRIGEPPFTSLAEAVEDILPLVTPYLDRPLVLAGWSLGSKVAFELARRIEEKGYRIPQLVVTGVCPGPHEKLPDIASFFGGNDIETRLRILGGTPQSVLTNVEMLGTLKSAMEGDIAMAAGYWSEAVIRAPILAISASEDELVSREVVESWRGRTSAAFDHVRLEGGHFLARDEGEKVALVIRKAVEAQLDAMGFKEGL</sequence>
<accession>A0A7W6LIT5</accession>
<comment type="caution">
    <text evidence="6">The sequence shown here is derived from an EMBL/GenBank/DDBJ whole genome shotgun (WGS) entry which is preliminary data.</text>
</comment>
<evidence type="ECO:0000256" key="2">
    <source>
        <dbReference type="ARBA" id="ARBA00022679"/>
    </source>
</evidence>
<dbReference type="SMART" id="SM00828">
    <property type="entry name" value="PKS_MT"/>
    <property type="match status" value="1"/>
</dbReference>
<dbReference type="InterPro" id="IPR029063">
    <property type="entry name" value="SAM-dependent_MTases_sf"/>
</dbReference>
<dbReference type="SMART" id="SM00824">
    <property type="entry name" value="PKS_TE"/>
    <property type="match status" value="1"/>
</dbReference>
<dbReference type="InterPro" id="IPR001031">
    <property type="entry name" value="Thioesterase"/>
</dbReference>
<dbReference type="Pfam" id="PF08241">
    <property type="entry name" value="Methyltransf_11"/>
    <property type="match status" value="1"/>
</dbReference>
<name>A0A7W6LIT5_9HYPH</name>
<dbReference type="Gene3D" id="3.40.50.150">
    <property type="entry name" value="Vaccinia Virus protein VP39"/>
    <property type="match status" value="1"/>
</dbReference>
<dbReference type="PANTHER" id="PTHR11487">
    <property type="entry name" value="THIOESTERASE"/>
    <property type="match status" value="1"/>
</dbReference>
<proteinExistence type="inferred from homology"/>
<comment type="similarity">
    <text evidence="1">Belongs to the thioesterase family.</text>
</comment>
<dbReference type="InterPro" id="IPR029058">
    <property type="entry name" value="AB_hydrolase_fold"/>
</dbReference>
<organism evidence="6 7">
    <name type="scientific">Rhizobium rhizoryzae</name>
    <dbReference type="NCBI Taxonomy" id="451876"/>
    <lineage>
        <taxon>Bacteria</taxon>
        <taxon>Pseudomonadati</taxon>
        <taxon>Pseudomonadota</taxon>
        <taxon>Alphaproteobacteria</taxon>
        <taxon>Hyphomicrobiales</taxon>
        <taxon>Rhizobiaceae</taxon>
        <taxon>Rhizobium/Agrobacterium group</taxon>
        <taxon>Rhizobium</taxon>
    </lineage>
</organism>
<dbReference type="GO" id="GO:0032259">
    <property type="term" value="P:methylation"/>
    <property type="evidence" value="ECO:0007669"/>
    <property type="project" value="UniProtKB-KW"/>
</dbReference>
<dbReference type="InterPro" id="IPR020803">
    <property type="entry name" value="MeTfrase_dom"/>
</dbReference>
<dbReference type="Proteomes" id="UP000519897">
    <property type="component" value="Unassembled WGS sequence"/>
</dbReference>
<dbReference type="SUPFAM" id="SSF53474">
    <property type="entry name" value="alpha/beta-Hydrolases"/>
    <property type="match status" value="1"/>
</dbReference>
<dbReference type="Gene3D" id="3.40.50.1820">
    <property type="entry name" value="alpha/beta hydrolase"/>
    <property type="match status" value="1"/>
</dbReference>
<evidence type="ECO:0000313" key="6">
    <source>
        <dbReference type="EMBL" id="MBB4145149.1"/>
    </source>
</evidence>
<dbReference type="RefSeq" id="WP_165131075.1">
    <property type="nucleotide sequence ID" value="NZ_CP049249.1"/>
</dbReference>
<feature type="domain" description="Thioesterase TesA-like" evidence="4">
    <location>
        <begin position="310"/>
        <end position="534"/>
    </location>
</feature>